<sequence precursor="true">MKRFGFSLLACLACFALPIRAQTITATIAGTITDSAGAVVPGATVTATSKETGISRSVVTDGEGRYTIPFLQPGVYDISVEGAGFARQVRQNVRLEVAQTATLDFALSATVQEVVEVSGETTPLLQTETSQLETTIETKLLEDLPTANRNIFNFLPFVPGVIDVGAALGSPDNQVGSAANRNFFDSNFSVNGGRASSNDVLLDGVTNTVGDFQGVAVSPPQDSIREFKIQSGVAPAEFGRTAGGIVNIATRAGTNRFHGSLYEYFQDDKLNANGFFRNKQGLPRIDVNRNQFGGAIGGPVYLPRFGEGGPALWSGKDRTFFFFNYEARREDNPFTRELLTVPTAAERRGDLSDLLDRARVLGFTSSNGTRTEYYFAPGNPSGPAGAPVPFGQIFNPYGPLVPYYVDTITPQGVRTRTVVQGRPAFPNNDLSSLPVCAPGPRTSACLDPVALNVLSYIPLPNSSGTRFVSPVDGQPIPGVINNFIINDTSRFTRDIVAARIDQKVSDKQSFFARFSYEKRVDAFPNYFKSPASNARTIRDQFGNFTFNHVYAFSASVINNARYGYTRVRANQRPNGQGFNPTLLGLPPYLLVNAANLQFPDFTIGGGSDGLTPPGQINSSTIGGAGNNQPRDVHTVADAVTIIRSSHTIKAGGEFRLYRFYPFQFFTPVGSFSFDRTWTRGPVATVSFANSAASGSALASFLLGLPSSGNREIVTPLTLYKHYKAAFVQDDWRVKRNLTLNIGLRYELEPGTAEVRQLVTNFDFDAPSPLNGRVPAPTDPFVRQLSPNFTNLRGLLSFPKGPQTRANHLFAPRVGFAYGINERTTVRGGYGIFYLPLALENPTAQGTNFTTSLIQSSQTAQVGAGTVFLTDPFPNGLPGPVGNSLGALTRLGDQVYAVEPVRKNSYNQQWNLVVSRQLARNLVLDLAYVGSRGVHLPVQQLNLNQLSSAVLDYALNNYSQPNSCSSLSSAPFTLNIPCASPAAFLNQMVPNPFQGLIPTSPSFNGAFIPRAQLLRPYPQYTAVLWFRPLIGDSKYNAFQVNLQKRFSDGLSAVVNYTWSKLMDTSGVGNGAAFLDPTPVQDVYNYKGGEYSLSTLDVPHRFTATFTYELPFGRKRRFGRNLNRFVDLFLGGYQVSGTVILQSGAPIQIIADSFTGLTTLAGVGNAVRRPDRVGQNGFSREDLRDAARNGRAVFNTGAFASPSAFKFGNAARTYDDIRRDQYRNVDLSLLKNFTWNEGRQKIQLRAEFLNAFNYVVFGTPERNVNSPNFGIVTTQGNRPRIIQLVARYTF</sequence>
<name>A0A0B6WWU6_9BACT</name>
<dbReference type="PANTHER" id="PTHR30069:SF29">
    <property type="entry name" value="HEMOGLOBIN AND HEMOGLOBIN-HAPTOGLOBIN-BINDING PROTEIN 1-RELATED"/>
    <property type="match status" value="1"/>
</dbReference>
<dbReference type="InterPro" id="IPR037066">
    <property type="entry name" value="Plug_dom_sf"/>
</dbReference>
<proteinExistence type="predicted"/>
<evidence type="ECO:0000256" key="5">
    <source>
        <dbReference type="ARBA" id="ARBA00022729"/>
    </source>
</evidence>
<dbReference type="Pfam" id="PF25183">
    <property type="entry name" value="OMP_b-brl_4"/>
    <property type="match status" value="1"/>
</dbReference>
<dbReference type="GO" id="GO:0030246">
    <property type="term" value="F:carbohydrate binding"/>
    <property type="evidence" value="ECO:0007669"/>
    <property type="project" value="InterPro"/>
</dbReference>
<evidence type="ECO:0000256" key="6">
    <source>
        <dbReference type="ARBA" id="ARBA00023136"/>
    </source>
</evidence>
<dbReference type="GO" id="GO:0015344">
    <property type="term" value="F:siderophore uptake transmembrane transporter activity"/>
    <property type="evidence" value="ECO:0007669"/>
    <property type="project" value="TreeGrafter"/>
</dbReference>
<dbReference type="InterPro" id="IPR057601">
    <property type="entry name" value="Oar-like_b-barrel"/>
</dbReference>
<accession>A0A0B6WWU6</accession>
<dbReference type="Gene3D" id="2.60.40.1120">
    <property type="entry name" value="Carboxypeptidase-like, regulatory domain"/>
    <property type="match status" value="1"/>
</dbReference>
<dbReference type="STRING" id="454194.PYK22_00589"/>
<dbReference type="SUPFAM" id="SSF49452">
    <property type="entry name" value="Starch-binding domain-like"/>
    <property type="match status" value="1"/>
</dbReference>
<dbReference type="GO" id="GO:0009279">
    <property type="term" value="C:cell outer membrane"/>
    <property type="evidence" value="ECO:0007669"/>
    <property type="project" value="UniProtKB-SubCell"/>
</dbReference>
<evidence type="ECO:0000256" key="7">
    <source>
        <dbReference type="ARBA" id="ARBA00023237"/>
    </source>
</evidence>
<protein>
    <submittedName>
        <fullName evidence="10">Outer membrane receptor protein</fullName>
    </submittedName>
</protein>
<keyword evidence="10" id="KW-0675">Receptor</keyword>
<dbReference type="InterPro" id="IPR036942">
    <property type="entry name" value="Beta-barrel_TonB_sf"/>
</dbReference>
<evidence type="ECO:0000256" key="8">
    <source>
        <dbReference type="SAM" id="SignalP"/>
    </source>
</evidence>
<feature type="chain" id="PRO_5002125441" evidence="8">
    <location>
        <begin position="22"/>
        <end position="1288"/>
    </location>
</feature>
<keyword evidence="5 8" id="KW-0732">Signal</keyword>
<keyword evidence="7" id="KW-0998">Cell outer membrane</keyword>
<dbReference type="PANTHER" id="PTHR30069">
    <property type="entry name" value="TONB-DEPENDENT OUTER MEMBRANE RECEPTOR"/>
    <property type="match status" value="1"/>
</dbReference>
<dbReference type="OrthoDB" id="97893at2"/>
<keyword evidence="11" id="KW-1185">Reference proteome</keyword>
<reference evidence="10 11" key="1">
    <citation type="submission" date="2013-12" db="EMBL/GenBank/DDBJ databases">
        <authorList>
            <person name="Stott M."/>
        </authorList>
    </citation>
    <scope>NUCLEOTIDE SEQUENCE [LARGE SCALE GENOMIC DNA]</scope>
    <source>
        <strain evidence="10 11">K22</strain>
    </source>
</reference>
<reference evidence="10 11" key="2">
    <citation type="submission" date="2015-01" db="EMBL/GenBank/DDBJ databases">
        <title>Complete genome sequence of Pyrinomonas methylaliphatogenes type strain K22T.</title>
        <authorList>
            <person name="Lee K.C.Y."/>
            <person name="Power J.F."/>
            <person name="Dunfield P.F."/>
            <person name="Morgan X.C."/>
            <person name="Huttenhower C."/>
            <person name="Stott M.B."/>
        </authorList>
    </citation>
    <scope>NUCLEOTIDE SEQUENCE [LARGE SCALE GENOMIC DNA]</scope>
    <source>
        <strain evidence="10 11">K22</strain>
    </source>
</reference>
<keyword evidence="3" id="KW-1134">Transmembrane beta strand</keyword>
<evidence type="ECO:0000313" key="10">
    <source>
        <dbReference type="EMBL" id="CDM64595.1"/>
    </source>
</evidence>
<evidence type="ECO:0000313" key="11">
    <source>
        <dbReference type="Proteomes" id="UP000031518"/>
    </source>
</evidence>
<dbReference type="Proteomes" id="UP000031518">
    <property type="component" value="Unassembled WGS sequence"/>
</dbReference>
<evidence type="ECO:0000259" key="9">
    <source>
        <dbReference type="Pfam" id="PF25183"/>
    </source>
</evidence>
<keyword evidence="4" id="KW-0812">Transmembrane</keyword>
<dbReference type="SUPFAM" id="SSF56935">
    <property type="entry name" value="Porins"/>
    <property type="match status" value="1"/>
</dbReference>
<dbReference type="InterPro" id="IPR013784">
    <property type="entry name" value="Carb-bd-like_fold"/>
</dbReference>
<gene>
    <name evidence="10" type="ORF">PYK22_00589</name>
</gene>
<feature type="signal peptide" evidence="8">
    <location>
        <begin position="1"/>
        <end position="21"/>
    </location>
</feature>
<dbReference type="EMBL" id="CBXV010000002">
    <property type="protein sequence ID" value="CDM64595.1"/>
    <property type="molecule type" value="Genomic_DNA"/>
</dbReference>
<comment type="subcellular location">
    <subcellularLocation>
        <location evidence="1">Cell outer membrane</location>
        <topology evidence="1">Multi-pass membrane protein</topology>
    </subcellularLocation>
</comment>
<feature type="domain" description="TonB-dependent transporter Oar-like beta-barrel" evidence="9">
    <location>
        <begin position="250"/>
        <end position="1281"/>
    </location>
</feature>
<dbReference type="RefSeq" id="WP_041974126.1">
    <property type="nucleotide sequence ID" value="NZ_CBXV010000002.1"/>
</dbReference>
<organism evidence="10 11">
    <name type="scientific">Pyrinomonas methylaliphatogenes</name>
    <dbReference type="NCBI Taxonomy" id="454194"/>
    <lineage>
        <taxon>Bacteria</taxon>
        <taxon>Pseudomonadati</taxon>
        <taxon>Acidobacteriota</taxon>
        <taxon>Blastocatellia</taxon>
        <taxon>Blastocatellales</taxon>
        <taxon>Pyrinomonadaceae</taxon>
        <taxon>Pyrinomonas</taxon>
    </lineage>
</organism>
<evidence type="ECO:0000256" key="2">
    <source>
        <dbReference type="ARBA" id="ARBA00022448"/>
    </source>
</evidence>
<evidence type="ECO:0000256" key="1">
    <source>
        <dbReference type="ARBA" id="ARBA00004571"/>
    </source>
</evidence>
<evidence type="ECO:0000256" key="4">
    <source>
        <dbReference type="ARBA" id="ARBA00022692"/>
    </source>
</evidence>
<dbReference type="Gene3D" id="2.40.170.20">
    <property type="entry name" value="TonB-dependent receptor, beta-barrel domain"/>
    <property type="match status" value="1"/>
</dbReference>
<dbReference type="InterPro" id="IPR039426">
    <property type="entry name" value="TonB-dep_rcpt-like"/>
</dbReference>
<dbReference type="Gene3D" id="2.170.130.10">
    <property type="entry name" value="TonB-dependent receptor, plug domain"/>
    <property type="match status" value="1"/>
</dbReference>
<keyword evidence="2" id="KW-0813">Transport</keyword>
<dbReference type="GO" id="GO:0044718">
    <property type="term" value="P:siderophore transmembrane transport"/>
    <property type="evidence" value="ECO:0007669"/>
    <property type="project" value="TreeGrafter"/>
</dbReference>
<evidence type="ECO:0000256" key="3">
    <source>
        <dbReference type="ARBA" id="ARBA00022452"/>
    </source>
</evidence>
<dbReference type="Pfam" id="PF13620">
    <property type="entry name" value="CarboxypepD_reg"/>
    <property type="match status" value="1"/>
</dbReference>
<keyword evidence="6" id="KW-0472">Membrane</keyword>